<evidence type="ECO:0000313" key="7">
    <source>
        <dbReference type="Proteomes" id="UP000039021"/>
    </source>
</evidence>
<proteinExistence type="predicted"/>
<evidence type="ECO:0000313" key="2">
    <source>
        <dbReference type="EMBL" id="COV94190.1"/>
    </source>
</evidence>
<reference evidence="6 7" key="1">
    <citation type="submission" date="2015-03" db="EMBL/GenBank/DDBJ databases">
        <authorList>
            <consortium name="Pathogen Informatics"/>
        </authorList>
    </citation>
    <scope>NUCLEOTIDE SEQUENCE [LARGE SCALE GENOMIC DNA]</scope>
    <source>
        <strain evidence="1 9">G09901357</strain>
        <strain evidence="6">K00500041</strain>
        <strain evidence="2 8">M09401471</strain>
        <strain evidence="7">N09902308</strain>
        <strain evidence="3 10">P00601463</strain>
    </source>
</reference>
<evidence type="ECO:0000313" key="3">
    <source>
        <dbReference type="EMBL" id="COW16013.1"/>
    </source>
</evidence>
<dbReference type="EMBL" id="CSAE01000695">
    <property type="protein sequence ID" value="COW77965.1"/>
    <property type="molecule type" value="Genomic_DNA"/>
</dbReference>
<gene>
    <name evidence="1" type="ORF">ERS007681_02328</name>
    <name evidence="4" type="ORF">ERS007703_04211</name>
    <name evidence="2" type="ORF">ERS007720_01249</name>
    <name evidence="5" type="ORF">ERS007739_02664</name>
    <name evidence="3" type="ORF">ERS007741_01673</name>
</gene>
<accession>A0A0T7LGN9</accession>
<evidence type="ECO:0000313" key="5">
    <source>
        <dbReference type="EMBL" id="COY47391.1"/>
    </source>
</evidence>
<dbReference type="EMBL" id="CFOE01000296">
    <property type="protein sequence ID" value="CFE39962.1"/>
    <property type="molecule type" value="Genomic_DNA"/>
</dbReference>
<evidence type="ECO:0000313" key="4">
    <source>
        <dbReference type="EMBL" id="COW77965.1"/>
    </source>
</evidence>
<dbReference type="EMBL" id="CSBK01001250">
    <property type="protein sequence ID" value="COY47391.1"/>
    <property type="molecule type" value="Genomic_DNA"/>
</dbReference>
<organism evidence="4 6">
    <name type="scientific">Mycobacterium tuberculosis</name>
    <dbReference type="NCBI Taxonomy" id="1773"/>
    <lineage>
        <taxon>Bacteria</taxon>
        <taxon>Bacillati</taxon>
        <taxon>Actinomycetota</taxon>
        <taxon>Actinomycetes</taxon>
        <taxon>Mycobacteriales</taxon>
        <taxon>Mycobacteriaceae</taxon>
        <taxon>Mycobacterium</taxon>
        <taxon>Mycobacterium tuberculosis complex</taxon>
    </lineage>
</organism>
<evidence type="ECO:0000313" key="9">
    <source>
        <dbReference type="Proteomes" id="UP000048289"/>
    </source>
</evidence>
<dbReference type="AlphaFoldDB" id="A0A0T7LGN9"/>
<dbReference type="Proteomes" id="UP000038802">
    <property type="component" value="Unassembled WGS sequence"/>
</dbReference>
<protein>
    <submittedName>
        <fullName evidence="4">Uncharacterized protein</fullName>
    </submittedName>
</protein>
<dbReference type="Proteomes" id="UP000039021">
    <property type="component" value="Unassembled WGS sequence"/>
</dbReference>
<evidence type="ECO:0000313" key="1">
    <source>
        <dbReference type="EMBL" id="CFE39962.1"/>
    </source>
</evidence>
<sequence>MLPPPRMLEACYPIQGRRTKPRSNLPRSGNGYERTSYLVMVNWATLIRPLRKRSAHPVR</sequence>
<evidence type="ECO:0000313" key="6">
    <source>
        <dbReference type="Proteomes" id="UP000038802"/>
    </source>
</evidence>
<dbReference type="Proteomes" id="UP000048600">
    <property type="component" value="Unassembled WGS sequence"/>
</dbReference>
<reference evidence="4" key="3">
    <citation type="submission" date="2015-03" db="EMBL/GenBank/DDBJ databases">
        <authorList>
            <person name="Murphy D."/>
        </authorList>
    </citation>
    <scope>NUCLEOTIDE SEQUENCE [LARGE SCALE GENOMIC DNA]</scope>
    <source>
        <strain evidence="4">K00500041</strain>
    </source>
</reference>
<dbReference type="Proteomes" id="UP000044938">
    <property type="component" value="Unassembled WGS sequence"/>
</dbReference>
<evidence type="ECO:0000313" key="10">
    <source>
        <dbReference type="Proteomes" id="UP000048600"/>
    </source>
</evidence>
<name>A0A0T7LGN9_MYCTX</name>
<dbReference type="Proteomes" id="UP000048289">
    <property type="component" value="Unassembled WGS sequence"/>
</dbReference>
<dbReference type="EMBL" id="CHKL01000153">
    <property type="protein sequence ID" value="COW16013.1"/>
    <property type="molecule type" value="Genomic_DNA"/>
</dbReference>
<reference evidence="5" key="2">
    <citation type="submission" date="2015-03" db="EMBL/GenBank/DDBJ databases">
        <authorList>
            <consortium name="Pathogen Informatics"/>
            <person name="Murphy D."/>
        </authorList>
    </citation>
    <scope>NUCLEOTIDE SEQUENCE</scope>
    <source>
        <strain evidence="5">N09902308</strain>
    </source>
</reference>
<evidence type="ECO:0000313" key="8">
    <source>
        <dbReference type="Proteomes" id="UP000044938"/>
    </source>
</evidence>
<dbReference type="EMBL" id="CSAJ01000117">
    <property type="protein sequence ID" value="COV94190.1"/>
    <property type="molecule type" value="Genomic_DNA"/>
</dbReference>